<feature type="domain" description="CAF17 C-terminal" evidence="2">
    <location>
        <begin position="187"/>
        <end position="244"/>
    </location>
</feature>
<dbReference type="Pfam" id="PF25455">
    <property type="entry name" value="Beta-barrel_CAF17_C"/>
    <property type="match status" value="1"/>
</dbReference>
<keyword evidence="1" id="KW-0809">Transit peptide</keyword>
<dbReference type="GO" id="GO:0016226">
    <property type="term" value="P:iron-sulfur cluster assembly"/>
    <property type="evidence" value="ECO:0007669"/>
    <property type="project" value="TreeGrafter"/>
</dbReference>
<dbReference type="InterPro" id="IPR057460">
    <property type="entry name" value="CAF17_C"/>
</dbReference>
<organism evidence="3">
    <name type="scientific">uncultured marine bacterium 582</name>
    <dbReference type="NCBI Taxonomy" id="257402"/>
    <lineage>
        <taxon>Bacteria</taxon>
        <taxon>environmental samples</taxon>
    </lineage>
</organism>
<name>Q6SF33_9BACT</name>
<dbReference type="InterPro" id="IPR027266">
    <property type="entry name" value="TrmE/GcvT-like"/>
</dbReference>
<gene>
    <name evidence="3" type="ORF">MBMO_EBAC080-L028H02.52</name>
</gene>
<accession>Q6SF33</accession>
<dbReference type="InterPro" id="IPR017703">
    <property type="entry name" value="YgfZ/GCV_T_CS"/>
</dbReference>
<dbReference type="Gene3D" id="3.30.1360.120">
    <property type="entry name" value="Probable tRNA modification gtpase trme, domain 1"/>
    <property type="match status" value="2"/>
</dbReference>
<dbReference type="InterPro" id="IPR045179">
    <property type="entry name" value="YgfZ/GcvT"/>
</dbReference>
<protein>
    <submittedName>
        <fullName evidence="3">Glycine cleavage system T protein</fullName>
    </submittedName>
</protein>
<reference evidence="3" key="1">
    <citation type="submission" date="2003-11" db="EMBL/GenBank/DDBJ databases">
        <authorList>
            <person name="Heidelberg J.F."/>
            <person name="Eisen J.A."/>
            <person name="Nelson W.C."/>
            <person name="DeLong E.F."/>
        </authorList>
    </citation>
    <scope>NUCLEOTIDE SEQUENCE</scope>
</reference>
<evidence type="ECO:0000313" key="3">
    <source>
        <dbReference type="EMBL" id="AAR38389.1"/>
    </source>
</evidence>
<dbReference type="EMBL" id="AY458649">
    <property type="protein sequence ID" value="AAR38389.1"/>
    <property type="molecule type" value="Genomic_DNA"/>
</dbReference>
<dbReference type="PIRSF" id="PIRSF006487">
    <property type="entry name" value="GcvT"/>
    <property type="match status" value="1"/>
</dbReference>
<dbReference type="AlphaFoldDB" id="Q6SF33"/>
<dbReference type="SUPFAM" id="SSF103025">
    <property type="entry name" value="Folate-binding domain"/>
    <property type="match status" value="1"/>
</dbReference>
<reference evidence="3" key="2">
    <citation type="submission" date="2003-12" db="EMBL/GenBank/DDBJ databases">
        <title>Monterey Bay Coastal Ocean Microbial Observatory environmental clone sequencing.</title>
        <authorList>
            <person name="DeLong E.F."/>
        </authorList>
    </citation>
    <scope>NUCLEOTIDE SEQUENCE</scope>
</reference>
<dbReference type="PANTHER" id="PTHR22602:SF0">
    <property type="entry name" value="TRANSFERASE CAF17, MITOCHONDRIAL-RELATED"/>
    <property type="match status" value="1"/>
</dbReference>
<proteinExistence type="predicted"/>
<sequence>MPYTRDRHIFEIRGHDRAGFLQGLVTNDVSQTPQALTYSAILTPQGKFITDFFLFQDEKAIYMDVADSAAPALSTRLNMYKLRAEVTIDDSPLKVFCGTGSAPQGAKSDPRDRSLGWRLYGERSGDDGSDWTALRVAACIPAVTIELTADSYILENGFERLHGVDFKKGCYVGQEITARMKHKATLRKGLAQVRVDGKAPTGTDIVADGKNVGVLYSQSGGLGLAYLRFDRATDKMQAASARVRYVTDQEQS</sequence>
<evidence type="ECO:0000259" key="2">
    <source>
        <dbReference type="Pfam" id="PF25455"/>
    </source>
</evidence>
<dbReference type="PANTHER" id="PTHR22602">
    <property type="entry name" value="TRANSFERASE CAF17, MITOCHONDRIAL-RELATED"/>
    <property type="match status" value="1"/>
</dbReference>
<evidence type="ECO:0000256" key="1">
    <source>
        <dbReference type="ARBA" id="ARBA00022946"/>
    </source>
</evidence>
<dbReference type="NCBIfam" id="TIGR03317">
    <property type="entry name" value="ygfZ_signature"/>
    <property type="match status" value="1"/>
</dbReference>